<dbReference type="PROSITE" id="PS50977">
    <property type="entry name" value="HTH_TETR_2"/>
    <property type="match status" value="1"/>
</dbReference>
<evidence type="ECO:0000256" key="3">
    <source>
        <dbReference type="ARBA" id="ARBA00023163"/>
    </source>
</evidence>
<name>A0ABD6QSL9_MYCFO</name>
<dbReference type="InterPro" id="IPR050109">
    <property type="entry name" value="HTH-type_TetR-like_transc_reg"/>
</dbReference>
<keyword evidence="1" id="KW-0805">Transcription regulation</keyword>
<dbReference type="RefSeq" id="WP_076203125.1">
    <property type="nucleotide sequence ID" value="NZ_MBER01000014.1"/>
</dbReference>
<dbReference type="Gene3D" id="1.10.357.10">
    <property type="entry name" value="Tetracycline Repressor, domain 2"/>
    <property type="match status" value="1"/>
</dbReference>
<reference evidence="6 7" key="1">
    <citation type="submission" date="2016-07" db="EMBL/GenBank/DDBJ databases">
        <authorList>
            <person name="Sutton G."/>
            <person name="Brinkac L."/>
            <person name="Sanka R."/>
            <person name="Adams M."/>
            <person name="Lau E."/>
            <person name="Kumar A."/>
            <person name="Macaden R."/>
        </authorList>
    </citation>
    <scope>NUCLEOTIDE SEQUENCE [LARGE SCALE GENOMIC DNA]</scope>
    <source>
        <strain evidence="6 7">GA-0871</strain>
    </source>
</reference>
<evidence type="ECO:0000259" key="5">
    <source>
        <dbReference type="PROSITE" id="PS50977"/>
    </source>
</evidence>
<comment type="caution">
    <text evidence="6">The sequence shown here is derived from an EMBL/GenBank/DDBJ whole genome shotgun (WGS) entry which is preliminary data.</text>
</comment>
<dbReference type="Pfam" id="PF00440">
    <property type="entry name" value="TetR_N"/>
    <property type="match status" value="1"/>
</dbReference>
<keyword evidence="2 4" id="KW-0238">DNA-binding</keyword>
<evidence type="ECO:0000313" key="7">
    <source>
        <dbReference type="Proteomes" id="UP000187001"/>
    </source>
</evidence>
<accession>A0ABD6QSL9</accession>
<proteinExistence type="predicted"/>
<feature type="domain" description="HTH tetR-type" evidence="5">
    <location>
        <begin position="7"/>
        <end position="67"/>
    </location>
</feature>
<evidence type="ECO:0000256" key="2">
    <source>
        <dbReference type="ARBA" id="ARBA00023125"/>
    </source>
</evidence>
<keyword evidence="3" id="KW-0804">Transcription</keyword>
<feature type="DNA-binding region" description="H-T-H motif" evidence="4">
    <location>
        <begin position="30"/>
        <end position="49"/>
    </location>
</feature>
<dbReference type="GO" id="GO:0003677">
    <property type="term" value="F:DNA binding"/>
    <property type="evidence" value="ECO:0007669"/>
    <property type="project" value="UniProtKB-UniRule"/>
</dbReference>
<evidence type="ECO:0000313" key="6">
    <source>
        <dbReference type="EMBL" id="OMC51458.1"/>
    </source>
</evidence>
<dbReference type="PANTHER" id="PTHR30055">
    <property type="entry name" value="HTH-TYPE TRANSCRIPTIONAL REGULATOR RUTR"/>
    <property type="match status" value="1"/>
</dbReference>
<protein>
    <submittedName>
        <fullName evidence="6">TetR family transcriptional regulator</fullName>
    </submittedName>
</protein>
<organism evidence="6 7">
    <name type="scientific">Mycolicibacterium fortuitum</name>
    <name type="common">Mycobacterium fortuitum</name>
    <dbReference type="NCBI Taxonomy" id="1766"/>
    <lineage>
        <taxon>Bacteria</taxon>
        <taxon>Bacillati</taxon>
        <taxon>Actinomycetota</taxon>
        <taxon>Actinomycetes</taxon>
        <taxon>Mycobacteriales</taxon>
        <taxon>Mycobacteriaceae</taxon>
        <taxon>Mycolicibacterium</taxon>
    </lineage>
</organism>
<dbReference type="GO" id="GO:0006355">
    <property type="term" value="P:regulation of DNA-templated transcription"/>
    <property type="evidence" value="ECO:0007669"/>
    <property type="project" value="UniProtKB-ARBA"/>
</dbReference>
<dbReference type="InterPro" id="IPR036271">
    <property type="entry name" value="Tet_transcr_reg_TetR-rel_C_sf"/>
</dbReference>
<evidence type="ECO:0000256" key="1">
    <source>
        <dbReference type="ARBA" id="ARBA00023015"/>
    </source>
</evidence>
<dbReference type="AlphaFoldDB" id="A0ABD6QSL9"/>
<gene>
    <name evidence="6" type="ORF">A5742_18355</name>
</gene>
<dbReference type="SUPFAM" id="SSF48498">
    <property type="entry name" value="Tetracyclin repressor-like, C-terminal domain"/>
    <property type="match status" value="1"/>
</dbReference>
<sequence>MTRIPAAERRSELVDAAVRVIAIRGVDGATTRRIADAADAPLATLHYCFSSKEELFAEVFRFVAGQYREVLARNDCHGDVKETARSLMRGVMEWYVANEDLGRAIIELISWARRQASEQAVMVYTEANSALRTILEADAAAAGQSLAQRAIDELAYMVTALSDGFAMNWLVFADRDAAPAHMDLTVRALDAWMDANLDADPGAHDARSSRSAGALLSWVDLE</sequence>
<dbReference type="Proteomes" id="UP000187001">
    <property type="component" value="Unassembled WGS sequence"/>
</dbReference>
<dbReference type="InterPro" id="IPR009057">
    <property type="entry name" value="Homeodomain-like_sf"/>
</dbReference>
<dbReference type="EMBL" id="MBER01000014">
    <property type="protein sequence ID" value="OMC51458.1"/>
    <property type="molecule type" value="Genomic_DNA"/>
</dbReference>
<evidence type="ECO:0000256" key="4">
    <source>
        <dbReference type="PROSITE-ProRule" id="PRU00335"/>
    </source>
</evidence>
<dbReference type="PANTHER" id="PTHR30055:SF234">
    <property type="entry name" value="HTH-TYPE TRANSCRIPTIONAL REGULATOR BETI"/>
    <property type="match status" value="1"/>
</dbReference>
<dbReference type="InterPro" id="IPR001647">
    <property type="entry name" value="HTH_TetR"/>
</dbReference>
<dbReference type="SUPFAM" id="SSF46689">
    <property type="entry name" value="Homeodomain-like"/>
    <property type="match status" value="1"/>
</dbReference>